<dbReference type="InterPro" id="IPR036431">
    <property type="entry name" value="ARID_dom_sf"/>
</dbReference>
<dbReference type="FunFam" id="3.30.40.10:FF:000322">
    <property type="entry name" value="PHD transcription factor (Rum1)"/>
    <property type="match status" value="1"/>
</dbReference>
<evidence type="ECO:0000256" key="9">
    <source>
        <dbReference type="SAM" id="MobiDB-lite"/>
    </source>
</evidence>
<proteinExistence type="predicted"/>
<dbReference type="GO" id="GO:0006355">
    <property type="term" value="P:regulation of DNA-templated transcription"/>
    <property type="evidence" value="ECO:0007669"/>
    <property type="project" value="TreeGrafter"/>
</dbReference>
<dbReference type="Pfam" id="PF02375">
    <property type="entry name" value="JmjN"/>
    <property type="match status" value="1"/>
</dbReference>
<reference evidence="15 16" key="1">
    <citation type="submission" date="2018-02" db="EMBL/GenBank/DDBJ databases">
        <title>The genomes of Aspergillus section Nigri reveals drivers in fungal speciation.</title>
        <authorList>
            <consortium name="DOE Joint Genome Institute"/>
            <person name="Vesth T.C."/>
            <person name="Nybo J."/>
            <person name="Theobald S."/>
            <person name="Brandl J."/>
            <person name="Frisvad J.C."/>
            <person name="Nielsen K.F."/>
            <person name="Lyhne E.K."/>
            <person name="Kogle M.E."/>
            <person name="Kuo A."/>
            <person name="Riley R."/>
            <person name="Clum A."/>
            <person name="Nolan M."/>
            <person name="Lipzen A."/>
            <person name="Salamov A."/>
            <person name="Henrissat B."/>
            <person name="Wiebenga A."/>
            <person name="De vries R.P."/>
            <person name="Grigoriev I.V."/>
            <person name="Mortensen U.H."/>
            <person name="Andersen M.R."/>
            <person name="Baker S.E."/>
        </authorList>
    </citation>
    <scope>NUCLEOTIDE SEQUENCE [LARGE SCALE GENOMIC DNA]</scope>
    <source>
        <strain evidence="15 16">CBS 121593</strain>
    </source>
</reference>
<dbReference type="PROSITE" id="PS50016">
    <property type="entry name" value="ZF_PHD_2"/>
    <property type="match status" value="2"/>
</dbReference>
<keyword evidence="7" id="KW-0539">Nucleus</keyword>
<dbReference type="PROSITE" id="PS50089">
    <property type="entry name" value="ZF_RING_2"/>
    <property type="match status" value="1"/>
</dbReference>
<dbReference type="GO" id="GO:0005634">
    <property type="term" value="C:nucleus"/>
    <property type="evidence" value="ECO:0007669"/>
    <property type="project" value="UniProtKB-SubCell"/>
</dbReference>
<evidence type="ECO:0000259" key="13">
    <source>
        <dbReference type="PROSITE" id="PS51183"/>
    </source>
</evidence>
<dbReference type="Pfam" id="PF02928">
    <property type="entry name" value="zf-C5HC2"/>
    <property type="match status" value="1"/>
</dbReference>
<keyword evidence="4 8" id="KW-0863">Zinc-finger</keyword>
<dbReference type="GeneID" id="37220519"/>
<evidence type="ECO:0000259" key="14">
    <source>
        <dbReference type="PROSITE" id="PS51184"/>
    </source>
</evidence>
<dbReference type="OrthoDB" id="1678912at2759"/>
<feature type="region of interest" description="Disordered" evidence="9">
    <location>
        <begin position="1"/>
        <end position="86"/>
    </location>
</feature>
<dbReference type="InterPro" id="IPR004198">
    <property type="entry name" value="Znf_C5HC2"/>
</dbReference>
<evidence type="ECO:0000256" key="5">
    <source>
        <dbReference type="ARBA" id="ARBA00022833"/>
    </source>
</evidence>
<dbReference type="CDD" id="cd15518">
    <property type="entry name" value="PHD_Ecm5p_Lid2p_like"/>
    <property type="match status" value="1"/>
</dbReference>
<dbReference type="PROSITE" id="PS01359">
    <property type="entry name" value="ZF_PHD_1"/>
    <property type="match status" value="2"/>
</dbReference>
<keyword evidence="5" id="KW-0862">Zinc</keyword>
<dbReference type="InterPro" id="IPR011011">
    <property type="entry name" value="Znf_FYVE_PHD"/>
</dbReference>
<keyword evidence="16" id="KW-1185">Reference proteome</keyword>
<dbReference type="InterPro" id="IPR001965">
    <property type="entry name" value="Znf_PHD"/>
</dbReference>
<dbReference type="InterPro" id="IPR003349">
    <property type="entry name" value="JmjN"/>
</dbReference>
<dbReference type="FunFam" id="1.10.150.60:FF:000010">
    <property type="entry name" value="PHD transcription factor (Rum1)"/>
    <property type="match status" value="1"/>
</dbReference>
<dbReference type="InterPro" id="IPR019786">
    <property type="entry name" value="Zinc_finger_PHD-type_CS"/>
</dbReference>
<feature type="compositionally biased region" description="Polar residues" evidence="9">
    <location>
        <begin position="154"/>
        <end position="164"/>
    </location>
</feature>
<comment type="subcellular location">
    <subcellularLocation>
        <location evidence="1">Nucleus</location>
    </subcellularLocation>
</comment>
<dbReference type="InterPro" id="IPR001606">
    <property type="entry name" value="ARID_dom"/>
</dbReference>
<dbReference type="CDD" id="cd16100">
    <property type="entry name" value="ARID"/>
    <property type="match status" value="1"/>
</dbReference>
<evidence type="ECO:0000256" key="6">
    <source>
        <dbReference type="ARBA" id="ARBA00023004"/>
    </source>
</evidence>
<dbReference type="GO" id="GO:0003677">
    <property type="term" value="F:DNA binding"/>
    <property type="evidence" value="ECO:0007669"/>
    <property type="project" value="InterPro"/>
</dbReference>
<feature type="compositionally biased region" description="Acidic residues" evidence="9">
    <location>
        <begin position="1666"/>
        <end position="1678"/>
    </location>
</feature>
<feature type="region of interest" description="Disordered" evidence="9">
    <location>
        <begin position="366"/>
        <end position="462"/>
    </location>
</feature>
<dbReference type="Pfam" id="PF00628">
    <property type="entry name" value="PHD"/>
    <property type="match status" value="2"/>
</dbReference>
<dbReference type="InterPro" id="IPR003347">
    <property type="entry name" value="JmjC_dom"/>
</dbReference>
<dbReference type="SUPFAM" id="SSF46774">
    <property type="entry name" value="ARID-like"/>
    <property type="match status" value="1"/>
</dbReference>
<dbReference type="InterPro" id="IPR013637">
    <property type="entry name" value="Lys_sp_deMease-like_dom"/>
</dbReference>
<feature type="region of interest" description="Disordered" evidence="9">
    <location>
        <begin position="268"/>
        <end position="342"/>
    </location>
</feature>
<dbReference type="EMBL" id="KZ824433">
    <property type="protein sequence ID" value="RAL01942.1"/>
    <property type="molecule type" value="Genomic_DNA"/>
</dbReference>
<dbReference type="PANTHER" id="PTHR10694:SF33">
    <property type="entry name" value="LYSINE-SPECIFIC DEMETHYLASE 5"/>
    <property type="match status" value="1"/>
</dbReference>
<dbReference type="PROSITE" id="PS51011">
    <property type="entry name" value="ARID"/>
    <property type="match status" value="1"/>
</dbReference>
<dbReference type="Gene3D" id="1.10.150.60">
    <property type="entry name" value="ARID DNA-binding domain"/>
    <property type="match status" value="1"/>
</dbReference>
<feature type="domain" description="ARID" evidence="12">
    <location>
        <begin position="163"/>
        <end position="256"/>
    </location>
</feature>
<dbReference type="SMART" id="SM01014">
    <property type="entry name" value="ARID"/>
    <property type="match status" value="1"/>
</dbReference>
<feature type="compositionally biased region" description="Basic and acidic residues" evidence="9">
    <location>
        <begin position="453"/>
        <end position="462"/>
    </location>
</feature>
<evidence type="ECO:0000259" key="11">
    <source>
        <dbReference type="PROSITE" id="PS50089"/>
    </source>
</evidence>
<dbReference type="CDD" id="cd15519">
    <property type="entry name" value="PHD1_Lid2p_like"/>
    <property type="match status" value="1"/>
</dbReference>
<evidence type="ECO:0000259" key="12">
    <source>
        <dbReference type="PROSITE" id="PS51011"/>
    </source>
</evidence>
<feature type="region of interest" description="Disordered" evidence="9">
    <location>
        <begin position="1601"/>
        <end position="1728"/>
    </location>
</feature>
<keyword evidence="2" id="KW-0479">Metal-binding</keyword>
<dbReference type="SMART" id="SM00501">
    <property type="entry name" value="BRIGHT"/>
    <property type="match status" value="1"/>
</dbReference>
<name>A0A395H218_9EURO</name>
<evidence type="ECO:0000256" key="4">
    <source>
        <dbReference type="ARBA" id="ARBA00022771"/>
    </source>
</evidence>
<dbReference type="InterPro" id="IPR019787">
    <property type="entry name" value="Znf_PHD-finger"/>
</dbReference>
<dbReference type="Gene3D" id="3.30.40.10">
    <property type="entry name" value="Zinc/RING finger domain, C3HC4 (zinc finger)"/>
    <property type="match status" value="2"/>
</dbReference>
<dbReference type="SMART" id="SM00558">
    <property type="entry name" value="JmjC"/>
    <property type="match status" value="1"/>
</dbReference>
<evidence type="ECO:0000313" key="15">
    <source>
        <dbReference type="EMBL" id="RAL01942.1"/>
    </source>
</evidence>
<dbReference type="GO" id="GO:0008270">
    <property type="term" value="F:zinc ion binding"/>
    <property type="evidence" value="ECO:0007669"/>
    <property type="project" value="UniProtKB-KW"/>
</dbReference>
<dbReference type="SUPFAM" id="SSF51197">
    <property type="entry name" value="Clavaminate synthase-like"/>
    <property type="match status" value="1"/>
</dbReference>
<feature type="domain" description="JmjN" evidence="13">
    <location>
        <begin position="75"/>
        <end position="116"/>
    </location>
</feature>
<dbReference type="Pfam" id="PF02373">
    <property type="entry name" value="JmjC"/>
    <property type="match status" value="1"/>
</dbReference>
<feature type="compositionally biased region" description="Pro residues" evidence="9">
    <location>
        <begin position="275"/>
        <end position="285"/>
    </location>
</feature>
<dbReference type="SUPFAM" id="SSF57903">
    <property type="entry name" value="FYVE/PHD zinc finger"/>
    <property type="match status" value="2"/>
</dbReference>
<evidence type="ECO:0000256" key="3">
    <source>
        <dbReference type="ARBA" id="ARBA00022737"/>
    </source>
</evidence>
<feature type="compositionally biased region" description="Low complexity" evidence="9">
    <location>
        <begin position="1545"/>
        <end position="1556"/>
    </location>
</feature>
<dbReference type="PANTHER" id="PTHR10694">
    <property type="entry name" value="LYSINE-SPECIFIC DEMETHYLASE"/>
    <property type="match status" value="1"/>
</dbReference>
<dbReference type="RefSeq" id="XP_025576269.1">
    <property type="nucleotide sequence ID" value="XM_025715654.1"/>
</dbReference>
<dbReference type="Gene3D" id="2.60.120.650">
    <property type="entry name" value="Cupin"/>
    <property type="match status" value="1"/>
</dbReference>
<feature type="compositionally biased region" description="Polar residues" evidence="9">
    <location>
        <begin position="290"/>
        <end position="303"/>
    </location>
</feature>
<feature type="domain" description="RING-type" evidence="11">
    <location>
        <begin position="464"/>
        <end position="508"/>
    </location>
</feature>
<protein>
    <submittedName>
        <fullName evidence="15">PLU-1-domain-containing protein</fullName>
    </submittedName>
</protein>
<dbReference type="STRING" id="1448316.A0A395H218"/>
<dbReference type="PROSITE" id="PS51184">
    <property type="entry name" value="JMJC"/>
    <property type="match status" value="1"/>
</dbReference>
<sequence length="1728" mass="194326">MVAPASTGGSSTGLQPSTSRQPTRSASTHPSHSHNVPLSARRSTPLDLSTVERRGQPNAPREPSKRVRPHGLQEAPTFRPTEEEFRDPEAYIRKIAPEGKKYGICRIIPPENWQPPFAIDTERFHFKTRRQELNSVEGGMPPRSAKQAAGGAPQPSSDADSGTRANLNYLDQLAKFHKQHGTNLNRFPSVDKRPLDLYKLKKAVEVRGGFDSVCKMKKWAEIGRDLGYSGKIMSSLSTSLKNSYQRWLQPYEEYLRVAKPGVQQQLELEHGGPYTPSPNQSPMPKKPVSLDSNTPSATPQPVASNPVAPPTTAGEVEATPEKPTPPVEPTPPRPIASGFTPVNAGSSGFTAVNRSPSFVAVNSASAVKREADNGSLTPKSVVGEHPANPTVTANGHASQPMKRAISHESGSHTENGELDANGRRSKRLRKDAPLPTVSGSHMSLLRPAPPRQRKSDNRKTGDKCEICGKSEDRSSILVCDSCDHGYHKTCLDPPLSTVPEYDWHCPKCLVGTGEFGFEEGGVYSLKQFQEKANNFKKSYFASKMPFDPVLNTHRRESEDDVEREFWRLVESLTETVEVEYGADIHSTTHGSGFPTIERNPLDPYSVDPWNLNVMPFHGDSLFRHIKSDISGMTVPWVYVGMCFSTFCWHNEDHYAYSANYQHFGATKTWYGIPGADAEAFEEAMRQAVPELFEGQPDLLFQLVTLMPPDQLRKAGVRVYALDQRAGQFVITFPQAYHAGFNHGFNFNEAVNFAPADWEPWGAMGVQRLQDFRRHPCFAHDELLLTAAARDSSITTAKWLAPALQRTCTREVGERATFAARHREIAPHNCTLYSEDPAATGDCQLKFLVEEEDLPEDDYQCQFCKAYTYLAQFRCHKTGKTVCLPHVETYDCCGEPLTQRLLGPDHTLRYRLSDDALRALVLKVQERARIPEAWGEKLDKILEDEPKPQLKVLHNLLNEGEKIPYHLPGLQDLAAFVQRCDKWVEEATNYITRKQQNRRKNEKAWRKGTSKAAQLEERDREVRRVENIYALLAEADKLSFDCPQMAALEEKTREIEKFLRDVNVALLNPTIRSVQEVEELVESARNFNVELPEVEKLEHMLRQMKWNEDARRKRDQYLTLKDCQELIQAGEQLGLSDTSDHLLHFKDLCRHGEAWEAKAKELMSVEAVHYQQLEALSAQASRFPVSPDTLAAVDAILTKQREAQRKIQSLYDRSREPDFRKRPKYKEVRELMDSLEELNSRPTGAIDLEREQKRHEDWMRKGKKLFGKANAPLHILKSHMEYVEKRNSYCFDLEDRCRPPVEPASRDNTPDGLLEPTPTPSMWGGGKSRKRDVFCICRHSEAGMMIECEVCHEWYHGKCLKIARGKVKEFDKYTCPICDWRQKIPRDAARPKLEDLLEWQAEIAGLPFQPDEEEILDSIINQATTFRDFLQSFTNAACTTTEEVPTLIFYLRKIEGAEVLLAYETNFFRQEIHKWAPVAPEPPPILEQSLSTRKPRPTKQQKIMAQLGVDRPEDLPPHLRTKQPSFAKRKSIESQTGRPSILHAPGDGSNSDSGRSGPTLTPMTEAPNPPYPFSANYSLPAGDPTPAFAPGASAFLPHVSANSPSFPPRSPTLPHQGLDTSLFSSPRYNRDPHDGPPVVDVDSRDPFDSSPRQNLDDVFADLTNQDQEPDAEPEPEPELMENTHANEALEVLEVSNGDDSDGLRDDSPDATLNGEANGHVDAGERADEL</sequence>
<feature type="region of interest" description="Disordered" evidence="9">
    <location>
        <begin position="1300"/>
        <end position="1324"/>
    </location>
</feature>
<dbReference type="GO" id="GO:0000785">
    <property type="term" value="C:chromatin"/>
    <property type="evidence" value="ECO:0007669"/>
    <property type="project" value="TreeGrafter"/>
</dbReference>
<feature type="domain" description="JmjC" evidence="14">
    <location>
        <begin position="603"/>
        <end position="769"/>
    </location>
</feature>
<dbReference type="Pfam" id="PF08429">
    <property type="entry name" value="PLU-1"/>
    <property type="match status" value="1"/>
</dbReference>
<keyword evidence="6" id="KW-0408">Iron</keyword>
<evidence type="ECO:0000256" key="2">
    <source>
        <dbReference type="ARBA" id="ARBA00022723"/>
    </source>
</evidence>
<dbReference type="InterPro" id="IPR013083">
    <property type="entry name" value="Znf_RING/FYVE/PHD"/>
</dbReference>
<dbReference type="PROSITE" id="PS51183">
    <property type="entry name" value="JMJN"/>
    <property type="match status" value="1"/>
</dbReference>
<dbReference type="SMART" id="SM00249">
    <property type="entry name" value="PHD"/>
    <property type="match status" value="2"/>
</dbReference>
<dbReference type="FunFam" id="2.60.120.650:FF:000035">
    <property type="entry name" value="PHD transcription factor Rum1"/>
    <property type="match status" value="1"/>
</dbReference>
<dbReference type="VEuPathDB" id="FungiDB:BO80DRAFT_353260"/>
<feature type="domain" description="PHD-type" evidence="10">
    <location>
        <begin position="461"/>
        <end position="511"/>
    </location>
</feature>
<dbReference type="GO" id="GO:0034647">
    <property type="term" value="F:histone H3K4me/H3K4me2/H3K4me3 demethylase activity"/>
    <property type="evidence" value="ECO:0007669"/>
    <property type="project" value="TreeGrafter"/>
</dbReference>
<dbReference type="SMART" id="SM00545">
    <property type="entry name" value="JmjN"/>
    <property type="match status" value="1"/>
</dbReference>
<evidence type="ECO:0000256" key="7">
    <source>
        <dbReference type="ARBA" id="ARBA00023242"/>
    </source>
</evidence>
<keyword evidence="3" id="KW-0677">Repeat</keyword>
<feature type="compositionally biased region" description="Pro residues" evidence="9">
    <location>
        <begin position="322"/>
        <end position="334"/>
    </location>
</feature>
<dbReference type="Proteomes" id="UP000249402">
    <property type="component" value="Unassembled WGS sequence"/>
</dbReference>
<gene>
    <name evidence="15" type="ORF">BO80DRAFT_353260</name>
</gene>
<dbReference type="InterPro" id="IPR001841">
    <property type="entry name" value="Znf_RING"/>
</dbReference>
<feature type="domain" description="PHD-type" evidence="10">
    <location>
        <begin position="1331"/>
        <end position="1380"/>
    </location>
</feature>
<feature type="region of interest" description="Disordered" evidence="9">
    <location>
        <begin position="132"/>
        <end position="164"/>
    </location>
</feature>
<feature type="compositionally biased region" description="Polar residues" evidence="9">
    <location>
        <begin position="1617"/>
        <end position="1626"/>
    </location>
</feature>
<accession>A0A395H218</accession>
<dbReference type="FunFam" id="2.60.120.650:FF:000014">
    <property type="entry name" value="PHD transcription factor (Rum1)"/>
    <property type="match status" value="1"/>
</dbReference>
<evidence type="ECO:0000256" key="8">
    <source>
        <dbReference type="PROSITE-ProRule" id="PRU00175"/>
    </source>
</evidence>
<feature type="compositionally biased region" description="Polar residues" evidence="9">
    <location>
        <begin position="7"/>
        <end position="36"/>
    </location>
</feature>
<evidence type="ECO:0000313" key="16">
    <source>
        <dbReference type="Proteomes" id="UP000249402"/>
    </source>
</evidence>
<dbReference type="Pfam" id="PF01388">
    <property type="entry name" value="ARID"/>
    <property type="match status" value="1"/>
</dbReference>
<feature type="region of interest" description="Disordered" evidence="9">
    <location>
        <begin position="1477"/>
        <end position="1577"/>
    </location>
</feature>
<organism evidence="15 16">
    <name type="scientific">Aspergillus ibericus CBS 121593</name>
    <dbReference type="NCBI Taxonomy" id="1448316"/>
    <lineage>
        <taxon>Eukaryota</taxon>
        <taxon>Fungi</taxon>
        <taxon>Dikarya</taxon>
        <taxon>Ascomycota</taxon>
        <taxon>Pezizomycotina</taxon>
        <taxon>Eurotiomycetes</taxon>
        <taxon>Eurotiomycetidae</taxon>
        <taxon>Eurotiales</taxon>
        <taxon>Aspergillaceae</taxon>
        <taxon>Aspergillus</taxon>
        <taxon>Aspergillus subgen. Circumdati</taxon>
    </lineage>
</organism>
<evidence type="ECO:0000259" key="10">
    <source>
        <dbReference type="PROSITE" id="PS50016"/>
    </source>
</evidence>
<feature type="compositionally biased region" description="Basic and acidic residues" evidence="9">
    <location>
        <begin position="405"/>
        <end position="415"/>
    </location>
</feature>
<evidence type="ECO:0000256" key="1">
    <source>
        <dbReference type="ARBA" id="ARBA00004123"/>
    </source>
</evidence>